<dbReference type="Proteomes" id="UP001057279">
    <property type="component" value="Linkage Group LG01"/>
</dbReference>
<name>A0ACB9VKL4_9CETA</name>
<accession>A0ACB9VKL4</accession>
<organism evidence="1 2">
    <name type="scientific">Ovis ammon polii x Ovis aries</name>
    <dbReference type="NCBI Taxonomy" id="2918886"/>
    <lineage>
        <taxon>Eukaryota</taxon>
        <taxon>Metazoa</taxon>
        <taxon>Chordata</taxon>
        <taxon>Craniata</taxon>
        <taxon>Vertebrata</taxon>
        <taxon>Euteleostomi</taxon>
        <taxon>Mammalia</taxon>
        <taxon>Eutheria</taxon>
        <taxon>Laurasiatheria</taxon>
        <taxon>Artiodactyla</taxon>
        <taxon>Ruminantia</taxon>
        <taxon>Pecora</taxon>
        <taxon>Bovidae</taxon>
        <taxon>Caprinae</taxon>
        <taxon>Ovis</taxon>
    </lineage>
</organism>
<protein>
    <submittedName>
        <fullName evidence="1">Uncharacterized protein</fullName>
    </submittedName>
</protein>
<comment type="caution">
    <text evidence="1">The sequence shown here is derived from an EMBL/GenBank/DDBJ whole genome shotgun (WGS) entry which is preliminary data.</text>
</comment>
<reference evidence="1" key="1">
    <citation type="submission" date="2022-03" db="EMBL/GenBank/DDBJ databases">
        <title>Genomic analyses of argali, domestic sheep and their hybrids provide insights into chromosomal evolution, heterosis and genetic basis of agronomic traits.</title>
        <authorList>
            <person name="Li M."/>
        </authorList>
    </citation>
    <scope>NUCLEOTIDE SEQUENCE</scope>
    <source>
        <strain evidence="1">F1 hybrid</strain>
    </source>
</reference>
<sequence length="732" mass="82543">MKTNTLGKATTVNDTHPETTLQAGGSKRFLCEKMLQLKPGMHQPLEKKGPSERRVNEPKTQPEKAGFSSMSYSEKYSLIQDQARDLTHLREKIRIGRAVSSLLIQHVQNAVKAFEELLSSRKIDYNMEQHFREQLAKSSQLAESLASKFNTDDSISKKKQREQVLQRLSILRERQKRGKKTEVLQTQQDAQPQTWPQTCSSSHAQSTTHHSPSSTYLLLNQQKVRPAVDMANFLDYFRIRSSDFQGEGADLLEKNLIEIQNLRQRLEESVFINDRLRERLEYVLSDAGQGKGAAQSASDVSLATPHSYTESHSSGSAHVACKFAELKKKIDCHSGKKLQDGPKFLKSGDAVIVHMVPGKPMCVESFFDYPPVGRFAVCDMRQSLWVSSKQWTRRQMELKFNLYCQFSTGKAKLEGGGSKRWFAARHRQDPVQGSCVQVPFREHKVFQLDRKIKDLSCDGRMKGSDCKQAFHARRSHSSFSQQLYPLQSLRTPGKPVGKPGVGRFRKQKCSRASPQRLAPRSPQMQSPGAAPDLIRAGPREAEPRVDSVLPPSLLCLHSTVCAPGVAPFLPAFSRPREPERGLGDGLSKQKYKQAGMKQGRQGQSKDNFRKQVQRQGLDAGEMKTATDLRGRNGGKVRERIRSACNYPTTKQQHSNWNGFVKVKRAISHLACRTVARRDRIVVSTLRCGRSNLGSNPSHGSVCLYLLHCICQNNSWPERKSLSCVYRTKCLYH</sequence>
<evidence type="ECO:0000313" key="1">
    <source>
        <dbReference type="EMBL" id="KAI4590242.1"/>
    </source>
</evidence>
<evidence type="ECO:0000313" key="2">
    <source>
        <dbReference type="Proteomes" id="UP001057279"/>
    </source>
</evidence>
<dbReference type="EMBL" id="CM043026">
    <property type="protein sequence ID" value="KAI4590242.1"/>
    <property type="molecule type" value="Genomic_DNA"/>
</dbReference>
<keyword evidence="2" id="KW-1185">Reference proteome</keyword>
<proteinExistence type="predicted"/>
<gene>
    <name evidence="1" type="ORF">MJG53_001291</name>
</gene>